<feature type="transmembrane region" description="Helical" evidence="1">
    <location>
        <begin position="170"/>
        <end position="189"/>
    </location>
</feature>
<keyword evidence="1" id="KW-0472">Membrane</keyword>
<accession>A0ABY1NYD8</accession>
<feature type="transmembrane region" description="Helical" evidence="1">
    <location>
        <begin position="72"/>
        <end position="91"/>
    </location>
</feature>
<evidence type="ECO:0000256" key="1">
    <source>
        <dbReference type="SAM" id="Phobius"/>
    </source>
</evidence>
<keyword evidence="1" id="KW-0812">Transmembrane</keyword>
<comment type="caution">
    <text evidence="2">The sequence shown here is derived from an EMBL/GenBank/DDBJ whole genome shotgun (WGS) entry which is preliminary data.</text>
</comment>
<evidence type="ECO:0000313" key="2">
    <source>
        <dbReference type="EMBL" id="SMP20800.1"/>
    </source>
</evidence>
<dbReference type="Proteomes" id="UP001157915">
    <property type="component" value="Unassembled WGS sequence"/>
</dbReference>
<dbReference type="EMBL" id="FXUA01000003">
    <property type="protein sequence ID" value="SMP20800.1"/>
    <property type="molecule type" value="Genomic_DNA"/>
</dbReference>
<evidence type="ECO:0000313" key="3">
    <source>
        <dbReference type="Proteomes" id="UP001157915"/>
    </source>
</evidence>
<feature type="transmembrane region" description="Helical" evidence="1">
    <location>
        <begin position="98"/>
        <end position="116"/>
    </location>
</feature>
<feature type="transmembrane region" description="Helical" evidence="1">
    <location>
        <begin position="24"/>
        <end position="47"/>
    </location>
</feature>
<dbReference type="RefSeq" id="WP_283412719.1">
    <property type="nucleotide sequence ID" value="NZ_FXUA01000003.1"/>
</dbReference>
<proteinExistence type="predicted"/>
<keyword evidence="3" id="KW-1185">Reference proteome</keyword>
<organism evidence="2 3">
    <name type="scientific">Algoriphagus winogradskyi</name>
    <dbReference type="NCBI Taxonomy" id="237017"/>
    <lineage>
        <taxon>Bacteria</taxon>
        <taxon>Pseudomonadati</taxon>
        <taxon>Bacteroidota</taxon>
        <taxon>Cytophagia</taxon>
        <taxon>Cytophagales</taxon>
        <taxon>Cyclobacteriaceae</taxon>
        <taxon>Algoriphagus</taxon>
    </lineage>
</organism>
<evidence type="ECO:0008006" key="4">
    <source>
        <dbReference type="Google" id="ProtNLM"/>
    </source>
</evidence>
<name>A0ABY1NYD8_9BACT</name>
<gene>
    <name evidence="2" type="ORF">SAMN06265367_103190</name>
</gene>
<sequence length="241" mass="27825">MKSSNLPEKLENYYFSIKRNRWHWLFQLGCRILLAYAFIVAGMVKILGERFASGLSVIHPMGSYLEALHHTGYYYTFIGVAQVLAAILLLIPRTVLMGAILYLPIIVNIWVLSYAVRFVGSYVTSPLMVLANLYILAWHYDKLRYILPFNRYSKEVSVPKPEKYDKKFPFLFFLGVIGILVFTVLFSRFGHEAMPQNSLESCKKQFVGKEYEVAGFEFCECVHTNGNPLDDCLERFDQSKK</sequence>
<protein>
    <recommendedName>
        <fullName evidence="4">DoxX family protein</fullName>
    </recommendedName>
</protein>
<keyword evidence="1" id="KW-1133">Transmembrane helix</keyword>
<reference evidence="2 3" key="1">
    <citation type="submission" date="2017-05" db="EMBL/GenBank/DDBJ databases">
        <authorList>
            <person name="Varghese N."/>
            <person name="Submissions S."/>
        </authorList>
    </citation>
    <scope>NUCLEOTIDE SEQUENCE [LARGE SCALE GENOMIC DNA]</scope>
    <source>
        <strain evidence="2 3">DSM 15360</strain>
    </source>
</reference>